<reference evidence="3 4" key="2">
    <citation type="journal article" date="2022" name="Mar. Drugs">
        <title>Bioassay-Guided Fractionation Leads to the Detection of Cholic Acid Generated by the Rare Thalassomonas sp.</title>
        <authorList>
            <person name="Pheiffer F."/>
            <person name="Schneider Y.K."/>
            <person name="Hansen E.H."/>
            <person name="Andersen J.H."/>
            <person name="Isaksson J."/>
            <person name="Busche T."/>
            <person name="R C."/>
            <person name="Kalinowski J."/>
            <person name="Zyl L.V."/>
            <person name="Trindade M."/>
        </authorList>
    </citation>
    <scope>NUCLEOTIDE SEQUENCE [LARGE SCALE GENOMIC DNA]</scope>
    <source>
        <strain evidence="3 4">XOM25</strain>
    </source>
</reference>
<dbReference type="SUPFAM" id="SSF53474">
    <property type="entry name" value="alpha/beta-Hydrolases"/>
    <property type="match status" value="1"/>
</dbReference>
<dbReference type="Pfam" id="PF00561">
    <property type="entry name" value="Abhydrolase_1"/>
    <property type="match status" value="1"/>
</dbReference>
<keyword evidence="3" id="KW-0378">Hydrolase</keyword>
<dbReference type="InterPro" id="IPR000073">
    <property type="entry name" value="AB_hydrolase_1"/>
</dbReference>
<dbReference type="PRINTS" id="PR00111">
    <property type="entry name" value="ABHYDROLASE"/>
</dbReference>
<protein>
    <submittedName>
        <fullName evidence="3">Haloalkane dehalogenase</fullName>
        <ecNumber evidence="3">3.8.1.5</ecNumber>
    </submittedName>
</protein>
<dbReference type="NCBIfam" id="NF002938">
    <property type="entry name" value="PRK03592.1"/>
    <property type="match status" value="1"/>
</dbReference>
<accession>A0AAF0CAW3</accession>
<dbReference type="InterPro" id="IPR050266">
    <property type="entry name" value="AB_hydrolase_sf"/>
</dbReference>
<feature type="signal peptide" evidence="1">
    <location>
        <begin position="1"/>
        <end position="26"/>
    </location>
</feature>
<reference evidence="3 4" key="1">
    <citation type="journal article" date="2015" name="Genome Announc.">
        <title>Draft Genome Sequences of Marine Isolates of Thalassomonas viridans and Thalassomonas actiniarum.</title>
        <authorList>
            <person name="Olonade I."/>
            <person name="van Zyl L.J."/>
            <person name="Trindade M."/>
        </authorList>
    </citation>
    <scope>NUCLEOTIDE SEQUENCE [LARGE SCALE GENOMIC DNA]</scope>
    <source>
        <strain evidence="3 4">XOM25</strain>
    </source>
</reference>
<dbReference type="PANTHER" id="PTHR43798:SF33">
    <property type="entry name" value="HYDROLASE, PUTATIVE (AFU_ORTHOLOGUE AFUA_2G14860)-RELATED"/>
    <property type="match status" value="1"/>
</dbReference>
<name>A0AAF0CAW3_9GAMM</name>
<dbReference type="InterPro" id="IPR029058">
    <property type="entry name" value="AB_hydrolase_fold"/>
</dbReference>
<keyword evidence="4" id="KW-1185">Reference proteome</keyword>
<dbReference type="EMBL" id="CP059733">
    <property type="protein sequence ID" value="WDE06149.1"/>
    <property type="molecule type" value="Genomic_DNA"/>
</dbReference>
<feature type="chain" id="PRO_5042289013" evidence="1">
    <location>
        <begin position="27"/>
        <end position="316"/>
    </location>
</feature>
<keyword evidence="1" id="KW-0732">Signal</keyword>
<organism evidence="3 4">
    <name type="scientific">Thalassomonas viridans</name>
    <dbReference type="NCBI Taxonomy" id="137584"/>
    <lineage>
        <taxon>Bacteria</taxon>
        <taxon>Pseudomonadati</taxon>
        <taxon>Pseudomonadota</taxon>
        <taxon>Gammaproteobacteria</taxon>
        <taxon>Alteromonadales</taxon>
        <taxon>Colwelliaceae</taxon>
        <taxon>Thalassomonas</taxon>
    </lineage>
</organism>
<evidence type="ECO:0000256" key="1">
    <source>
        <dbReference type="SAM" id="SignalP"/>
    </source>
</evidence>
<dbReference type="GO" id="GO:0018786">
    <property type="term" value="F:haloalkane dehalogenase activity"/>
    <property type="evidence" value="ECO:0007669"/>
    <property type="project" value="UniProtKB-EC"/>
</dbReference>
<dbReference type="RefSeq" id="WP_053046646.1">
    <property type="nucleotide sequence ID" value="NZ_CP059733.1"/>
</dbReference>
<feature type="domain" description="AB hydrolase-1" evidence="2">
    <location>
        <begin position="53"/>
        <end position="158"/>
    </location>
</feature>
<gene>
    <name evidence="3" type="ORF">SG34_004245</name>
</gene>
<dbReference type="GO" id="GO:0016020">
    <property type="term" value="C:membrane"/>
    <property type="evidence" value="ECO:0007669"/>
    <property type="project" value="TreeGrafter"/>
</dbReference>
<dbReference type="PANTHER" id="PTHR43798">
    <property type="entry name" value="MONOACYLGLYCEROL LIPASE"/>
    <property type="match status" value="1"/>
</dbReference>
<dbReference type="AlphaFoldDB" id="A0AAF0CAW3"/>
<dbReference type="InterPro" id="IPR000639">
    <property type="entry name" value="Epox_hydrolase-like"/>
</dbReference>
<evidence type="ECO:0000313" key="3">
    <source>
        <dbReference type="EMBL" id="WDE06149.1"/>
    </source>
</evidence>
<evidence type="ECO:0000313" key="4">
    <source>
        <dbReference type="Proteomes" id="UP000032352"/>
    </source>
</evidence>
<dbReference type="PRINTS" id="PR00412">
    <property type="entry name" value="EPOXHYDRLASE"/>
</dbReference>
<dbReference type="EC" id="3.8.1.5" evidence="3"/>
<evidence type="ECO:0000259" key="2">
    <source>
        <dbReference type="Pfam" id="PF00561"/>
    </source>
</evidence>
<sequence length="316" mass="35610">MNYKTILKGLLTATLLLTLSAKNSQANEYAFEKKSMQVMGHKIAYIDEGKGRPVVFLHGNPTSSYLWRNIIPYVSGKYRAIAPDLIGMGDSDKPGLKYTYQEQATYLHAFLDKLKLKNAVLVVHDWGSALGFHYARTRPEHISAIAFMEATLPPYYPIASLESMGPSAEFLKNVRTPGTGEEMVLQQNVMIDQFLRFSPGEKPLSDKNLTEYNRYYPTPESRQPLLQWLREIPIAGTPANVHEIGVKNNQWLLSTDIPKLLFYVTPGVLVGEATVKYMQEKTKNLEVMPLGPGSHFVQETYPDKIGQELASWLGRI</sequence>
<dbReference type="Proteomes" id="UP000032352">
    <property type="component" value="Chromosome"/>
</dbReference>
<dbReference type="Gene3D" id="3.40.50.1820">
    <property type="entry name" value="alpha/beta hydrolase"/>
    <property type="match status" value="1"/>
</dbReference>
<proteinExistence type="predicted"/>
<dbReference type="KEGG" id="tvd:SG34_004245"/>